<gene>
    <name evidence="2" type="ORF">BJ969_003375</name>
</gene>
<organism evidence="2 3">
    <name type="scientific">Saccharopolyspora gloriosae</name>
    <dbReference type="NCBI Taxonomy" id="455344"/>
    <lineage>
        <taxon>Bacteria</taxon>
        <taxon>Bacillati</taxon>
        <taxon>Actinomycetota</taxon>
        <taxon>Actinomycetes</taxon>
        <taxon>Pseudonocardiales</taxon>
        <taxon>Pseudonocardiaceae</taxon>
        <taxon>Saccharopolyspora</taxon>
    </lineage>
</organism>
<accession>A0A840NPX1</accession>
<proteinExistence type="predicted"/>
<evidence type="ECO:0000313" key="2">
    <source>
        <dbReference type="EMBL" id="MBB5070287.1"/>
    </source>
</evidence>
<evidence type="ECO:0000256" key="1">
    <source>
        <dbReference type="SAM" id="MobiDB-lite"/>
    </source>
</evidence>
<protein>
    <submittedName>
        <fullName evidence="2">Uncharacterized protein</fullName>
    </submittedName>
</protein>
<dbReference type="Proteomes" id="UP000580474">
    <property type="component" value="Unassembled WGS sequence"/>
</dbReference>
<dbReference type="AlphaFoldDB" id="A0A840NPX1"/>
<feature type="compositionally biased region" description="Basic and acidic residues" evidence="1">
    <location>
        <begin position="78"/>
        <end position="101"/>
    </location>
</feature>
<feature type="region of interest" description="Disordered" evidence="1">
    <location>
        <begin position="62"/>
        <end position="113"/>
    </location>
</feature>
<keyword evidence="3" id="KW-1185">Reference proteome</keyword>
<reference evidence="2 3" key="1">
    <citation type="submission" date="2020-08" db="EMBL/GenBank/DDBJ databases">
        <title>Sequencing the genomes of 1000 actinobacteria strains.</title>
        <authorList>
            <person name="Klenk H.-P."/>
        </authorList>
    </citation>
    <scope>NUCLEOTIDE SEQUENCE [LARGE SCALE GENOMIC DNA]</scope>
    <source>
        <strain evidence="2 3">DSM 45582</strain>
    </source>
</reference>
<name>A0A840NPX1_9PSEU</name>
<comment type="caution">
    <text evidence="2">The sequence shown here is derived from an EMBL/GenBank/DDBJ whole genome shotgun (WGS) entry which is preliminary data.</text>
</comment>
<evidence type="ECO:0000313" key="3">
    <source>
        <dbReference type="Proteomes" id="UP000580474"/>
    </source>
</evidence>
<dbReference type="EMBL" id="JACHIV010000001">
    <property type="protein sequence ID" value="MBB5070287.1"/>
    <property type="molecule type" value="Genomic_DNA"/>
</dbReference>
<sequence>MKRDVGERRTPETGARPAEAVRNQVRGEAGNVVQAGRVAGDVHVHRDVYLFVTGGFGVLRDGNPVRERPLNMAGRTSSDARAEIGDALDRVRSDSEPRPPKPETPPLDEAEPRTLVLDGIDEASEPERVLREVLAPVANSGIRLVLGFRSGSSAALRVARELWPEQDADPEVFRARLDLLARAVDELAQRENALHRHRAHVAGRIAGAPAVPDRAIALRLVVTGLRTDDPGMAPEARARRLARAEADVAETSRLLRERRGELDSLLERRDDLRGLLEAYRAQAIDHGFVEDVGLDEPYRRSHDALWRGPCDLDAAGELVRGYGTAVRARIGPA</sequence>